<dbReference type="AlphaFoldDB" id="A0A561SPU6"/>
<dbReference type="EMBL" id="VIWU01000001">
    <property type="protein sequence ID" value="TWF76898.1"/>
    <property type="molecule type" value="Genomic_DNA"/>
</dbReference>
<gene>
    <name evidence="2" type="ORF">FHX44_112796</name>
</gene>
<evidence type="ECO:0000313" key="3">
    <source>
        <dbReference type="Proteomes" id="UP000321261"/>
    </source>
</evidence>
<name>A0A561SPU6_9PSEU</name>
<accession>A0A561SPU6</accession>
<sequence length="99" mass="11003">MRALAQITAEDVIHVGGGTEERRHGVLAYEHAFRDAEPRLATEALAPPDPGWDMTVRIHRQDLPRSRVPLDRPAPVHRQAAASQRMASPPSIIRQRATT</sequence>
<evidence type="ECO:0000256" key="1">
    <source>
        <dbReference type="SAM" id="MobiDB-lite"/>
    </source>
</evidence>
<evidence type="ECO:0000313" key="2">
    <source>
        <dbReference type="EMBL" id="TWF76898.1"/>
    </source>
</evidence>
<proteinExistence type="predicted"/>
<dbReference type="RefSeq" id="WP_147256180.1">
    <property type="nucleotide sequence ID" value="NZ_VIWU01000001.1"/>
</dbReference>
<keyword evidence="3" id="KW-1185">Reference proteome</keyword>
<dbReference type="Proteomes" id="UP000321261">
    <property type="component" value="Unassembled WGS sequence"/>
</dbReference>
<comment type="caution">
    <text evidence="2">The sequence shown here is derived from an EMBL/GenBank/DDBJ whole genome shotgun (WGS) entry which is preliminary data.</text>
</comment>
<organism evidence="2 3">
    <name type="scientific">Pseudonocardia hierapolitana</name>
    <dbReference type="NCBI Taxonomy" id="1128676"/>
    <lineage>
        <taxon>Bacteria</taxon>
        <taxon>Bacillati</taxon>
        <taxon>Actinomycetota</taxon>
        <taxon>Actinomycetes</taxon>
        <taxon>Pseudonocardiales</taxon>
        <taxon>Pseudonocardiaceae</taxon>
        <taxon>Pseudonocardia</taxon>
    </lineage>
</organism>
<reference evidence="2 3" key="1">
    <citation type="submission" date="2019-06" db="EMBL/GenBank/DDBJ databases">
        <title>Sequencing the genomes of 1000 actinobacteria strains.</title>
        <authorList>
            <person name="Klenk H.-P."/>
        </authorList>
    </citation>
    <scope>NUCLEOTIDE SEQUENCE [LARGE SCALE GENOMIC DNA]</scope>
    <source>
        <strain evidence="2 3">DSM 45671</strain>
    </source>
</reference>
<feature type="region of interest" description="Disordered" evidence="1">
    <location>
        <begin position="63"/>
        <end position="99"/>
    </location>
</feature>
<protein>
    <submittedName>
        <fullName evidence="2">Uncharacterized protein</fullName>
    </submittedName>
</protein>